<protein>
    <submittedName>
        <fullName evidence="2">Mariner Mos1 transposase</fullName>
    </submittedName>
</protein>
<dbReference type="Gene3D" id="3.30.420.10">
    <property type="entry name" value="Ribonuclease H-like superfamily/Ribonuclease H"/>
    <property type="match status" value="1"/>
</dbReference>
<dbReference type="InterPro" id="IPR036397">
    <property type="entry name" value="RNaseH_sf"/>
</dbReference>
<dbReference type="InterPro" id="IPR052709">
    <property type="entry name" value="Transposase-MT_Hybrid"/>
</dbReference>
<evidence type="ECO:0000313" key="1">
    <source>
        <dbReference type="Proteomes" id="UP000095283"/>
    </source>
</evidence>
<keyword evidence="1" id="KW-1185">Reference proteome</keyword>
<dbReference type="WBParaSite" id="Hba_12387">
    <property type="protein sequence ID" value="Hba_12387"/>
    <property type="gene ID" value="Hba_12387"/>
</dbReference>
<proteinExistence type="predicted"/>
<dbReference type="PANTHER" id="PTHR46060">
    <property type="entry name" value="MARINER MOS1 TRANSPOSASE-LIKE PROTEIN"/>
    <property type="match status" value="1"/>
</dbReference>
<sequence length="80" mass="9316">MERLNTAIQEKRPSRQHGVLLLHGSARPHIANMTKEAIQTHGWEVLPHPPYSPDWAPTDFHLFRSLSISFKCYARCFVQY</sequence>
<dbReference type="Proteomes" id="UP000095283">
    <property type="component" value="Unplaced"/>
</dbReference>
<name>A0A1I7X4S1_HETBA</name>
<organism evidence="1 2">
    <name type="scientific">Heterorhabditis bacteriophora</name>
    <name type="common">Entomopathogenic nematode worm</name>
    <dbReference type="NCBI Taxonomy" id="37862"/>
    <lineage>
        <taxon>Eukaryota</taxon>
        <taxon>Metazoa</taxon>
        <taxon>Ecdysozoa</taxon>
        <taxon>Nematoda</taxon>
        <taxon>Chromadorea</taxon>
        <taxon>Rhabditida</taxon>
        <taxon>Rhabditina</taxon>
        <taxon>Rhabditomorpha</taxon>
        <taxon>Strongyloidea</taxon>
        <taxon>Heterorhabditidae</taxon>
        <taxon>Heterorhabditis</taxon>
    </lineage>
</organism>
<reference evidence="2" key="1">
    <citation type="submission" date="2016-11" db="UniProtKB">
        <authorList>
            <consortium name="WormBaseParasite"/>
        </authorList>
    </citation>
    <scope>IDENTIFICATION</scope>
</reference>
<dbReference type="GO" id="GO:0003676">
    <property type="term" value="F:nucleic acid binding"/>
    <property type="evidence" value="ECO:0007669"/>
    <property type="project" value="InterPro"/>
</dbReference>
<accession>A0A1I7X4S1</accession>
<evidence type="ECO:0000313" key="2">
    <source>
        <dbReference type="WBParaSite" id="Hba_12387"/>
    </source>
</evidence>
<dbReference type="AlphaFoldDB" id="A0A1I7X4S1"/>
<dbReference type="PANTHER" id="PTHR46060:SF1">
    <property type="entry name" value="MARINER MOS1 TRANSPOSASE-LIKE PROTEIN"/>
    <property type="match status" value="1"/>
</dbReference>